<dbReference type="PROSITE" id="PS50011">
    <property type="entry name" value="PROTEIN_KINASE_DOM"/>
    <property type="match status" value="1"/>
</dbReference>
<dbReference type="GO" id="GO:0004707">
    <property type="term" value="F:MAP kinase activity"/>
    <property type="evidence" value="ECO:0007669"/>
    <property type="project" value="UniProtKB-EC"/>
</dbReference>
<keyword evidence="5 6" id="KW-0067">ATP-binding</keyword>
<keyword evidence="2 8" id="KW-0808">Transferase</keyword>
<proteinExistence type="inferred from homology"/>
<dbReference type="InterPro" id="IPR017441">
    <property type="entry name" value="Protein_kinase_ATP_BS"/>
</dbReference>
<keyword evidence="4 8" id="KW-0418">Kinase</keyword>
<evidence type="ECO:0000256" key="2">
    <source>
        <dbReference type="ARBA" id="ARBA00022679"/>
    </source>
</evidence>
<dbReference type="InterPro" id="IPR011009">
    <property type="entry name" value="Kinase-like_dom_sf"/>
</dbReference>
<dbReference type="GO" id="GO:0005524">
    <property type="term" value="F:ATP binding"/>
    <property type="evidence" value="ECO:0007669"/>
    <property type="project" value="UniProtKB-UniRule"/>
</dbReference>
<evidence type="ECO:0000313" key="10">
    <source>
        <dbReference type="EMBL" id="CEM51211.1"/>
    </source>
</evidence>
<dbReference type="InterPro" id="IPR000719">
    <property type="entry name" value="Prot_kinase_dom"/>
</dbReference>
<dbReference type="Gene3D" id="3.30.200.20">
    <property type="entry name" value="Phosphorylase Kinase, domain 1"/>
    <property type="match status" value="2"/>
</dbReference>
<dbReference type="PROSITE" id="PS00107">
    <property type="entry name" value="PROTEIN_KINASE_ATP"/>
    <property type="match status" value="1"/>
</dbReference>
<dbReference type="SUPFAM" id="SSF56112">
    <property type="entry name" value="Protein kinase-like (PK-like)"/>
    <property type="match status" value="1"/>
</dbReference>
<evidence type="ECO:0000256" key="5">
    <source>
        <dbReference type="ARBA" id="ARBA00022840"/>
    </source>
</evidence>
<dbReference type="PROSITE" id="PS01351">
    <property type="entry name" value="MAPK"/>
    <property type="match status" value="1"/>
</dbReference>
<evidence type="ECO:0000259" key="9">
    <source>
        <dbReference type="PROSITE" id="PS50011"/>
    </source>
</evidence>
<dbReference type="PANTHER" id="PTHR24055">
    <property type="entry name" value="MITOGEN-ACTIVATED PROTEIN KINASE"/>
    <property type="match status" value="1"/>
</dbReference>
<dbReference type="EMBL" id="CDMZ01004877">
    <property type="protein sequence ID" value="CEM51211.1"/>
    <property type="molecule type" value="Genomic_DNA"/>
</dbReference>
<evidence type="ECO:0000256" key="6">
    <source>
        <dbReference type="PROSITE-ProRule" id="PRU10141"/>
    </source>
</evidence>
<gene>
    <name evidence="10" type="ORF">Cvel_10460</name>
</gene>
<dbReference type="SMART" id="SM00220">
    <property type="entry name" value="S_TKc"/>
    <property type="match status" value="1"/>
</dbReference>
<feature type="domain" description="Protein kinase" evidence="9">
    <location>
        <begin position="18"/>
        <end position="383"/>
    </location>
</feature>
<evidence type="ECO:0000256" key="3">
    <source>
        <dbReference type="ARBA" id="ARBA00022741"/>
    </source>
</evidence>
<dbReference type="InterPro" id="IPR008271">
    <property type="entry name" value="Ser/Thr_kinase_AS"/>
</dbReference>
<dbReference type="VEuPathDB" id="CryptoDB:Cvel_10460"/>
<keyword evidence="1 7" id="KW-0723">Serine/threonine-protein kinase</keyword>
<protein>
    <recommendedName>
        <fullName evidence="8">Mitogen-activated protein kinase</fullName>
        <ecNumber evidence="8">2.7.11.24</ecNumber>
    </recommendedName>
</protein>
<dbReference type="PhylomeDB" id="A0A0G4I2Q6"/>
<dbReference type="EC" id="2.7.11.24" evidence="8"/>
<comment type="similarity">
    <text evidence="8">Belongs to the protein kinase superfamily. Ser/Thr protein kinase family. MAP kinase subfamily.</text>
</comment>
<accession>A0A0G4I2Q6</accession>
<dbReference type="InterPro" id="IPR003527">
    <property type="entry name" value="MAP_kinase_CS"/>
</dbReference>
<evidence type="ECO:0000256" key="1">
    <source>
        <dbReference type="ARBA" id="ARBA00022527"/>
    </source>
</evidence>
<evidence type="ECO:0000256" key="4">
    <source>
        <dbReference type="ARBA" id="ARBA00022777"/>
    </source>
</evidence>
<dbReference type="Gene3D" id="1.10.510.10">
    <property type="entry name" value="Transferase(Phosphotransferase) domain 1"/>
    <property type="match status" value="2"/>
</dbReference>
<sequence>MSATQVDPLANWQVPERYEVRRLIGYGSSGMVAEAFDHQRQEVVAIKRVKRVFGDLGDCKRLLREVAILSRLDHPNVVRLLDIPVPKDFKKFDELYLVLEMAESDLRKLCRCSVFLSELHVKTIVFNLLSGLQYVHSKGVMHRDLKPANCLVFQDCRVKICDFGLARTLSTLPIDSSAAGEKEKRGGDATARCHCAEGPRKQTDIETEKGQPLAGSRIPRRRRLSEHVATRWYRAPELILLQADYSTAIDIWSVGCVFAELLGMIEEHKHGHHDRQPLFPGTSCFPLSPQSSTTADGVHAEDDKEQLNMIFSLLGTPKEGETGHLDKNESLIYVSMFEKREAQSLNSRFPATSPEGLDLLQKMLTFAPSKRINAGEALLHPFFSNVRKTPQRHEHTRGRRGNEVLLPFDDDAKMDEGTLRLWFLREISRFHPEVRRCQVPKKIPPQTTTKETTQSSCCFRLGADGGDMSKSVGA</sequence>
<keyword evidence="3 6" id="KW-0547">Nucleotide-binding</keyword>
<dbReference type="Pfam" id="PF00069">
    <property type="entry name" value="Pkinase"/>
    <property type="match status" value="2"/>
</dbReference>
<evidence type="ECO:0000256" key="8">
    <source>
        <dbReference type="RuleBase" id="RU361165"/>
    </source>
</evidence>
<evidence type="ECO:0000256" key="7">
    <source>
        <dbReference type="RuleBase" id="RU000304"/>
    </source>
</evidence>
<comment type="catalytic activity">
    <reaction evidence="8">
        <text>L-threonyl-[protein] + ATP = O-phospho-L-threonyl-[protein] + ADP + H(+)</text>
        <dbReference type="Rhea" id="RHEA:46608"/>
        <dbReference type="Rhea" id="RHEA-COMP:11060"/>
        <dbReference type="Rhea" id="RHEA-COMP:11605"/>
        <dbReference type="ChEBI" id="CHEBI:15378"/>
        <dbReference type="ChEBI" id="CHEBI:30013"/>
        <dbReference type="ChEBI" id="CHEBI:30616"/>
        <dbReference type="ChEBI" id="CHEBI:61977"/>
        <dbReference type="ChEBI" id="CHEBI:456216"/>
        <dbReference type="EC" id="2.7.11.24"/>
    </reaction>
</comment>
<comment type="activity regulation">
    <text evidence="8">Activated by threonine and tyrosine phosphorylation.</text>
</comment>
<feature type="binding site" evidence="6">
    <location>
        <position position="47"/>
    </location>
    <ligand>
        <name>ATP</name>
        <dbReference type="ChEBI" id="CHEBI:30616"/>
    </ligand>
</feature>
<keyword evidence="8" id="KW-0460">Magnesium</keyword>
<dbReference type="AlphaFoldDB" id="A0A0G4I2Q6"/>
<reference evidence="10" key="1">
    <citation type="submission" date="2014-11" db="EMBL/GenBank/DDBJ databases">
        <authorList>
            <person name="Otto D Thomas"/>
            <person name="Naeem Raeece"/>
        </authorList>
    </citation>
    <scope>NUCLEOTIDE SEQUENCE</scope>
</reference>
<dbReference type="PROSITE" id="PS00108">
    <property type="entry name" value="PROTEIN_KINASE_ST"/>
    <property type="match status" value="1"/>
</dbReference>
<comment type="cofactor">
    <cofactor evidence="8">
        <name>Mg(2+)</name>
        <dbReference type="ChEBI" id="CHEBI:18420"/>
    </cofactor>
</comment>
<name>A0A0G4I2Q6_9ALVE</name>
<dbReference type="InterPro" id="IPR050117">
    <property type="entry name" value="MAPK"/>
</dbReference>
<dbReference type="FunFam" id="3.30.200.20:FF:000046">
    <property type="entry name" value="Mitogen-activated protein kinase"/>
    <property type="match status" value="1"/>
</dbReference>
<organism evidence="10">
    <name type="scientific">Chromera velia CCMP2878</name>
    <dbReference type="NCBI Taxonomy" id="1169474"/>
    <lineage>
        <taxon>Eukaryota</taxon>
        <taxon>Sar</taxon>
        <taxon>Alveolata</taxon>
        <taxon>Colpodellida</taxon>
        <taxon>Chromeraceae</taxon>
        <taxon>Chromera</taxon>
    </lineage>
</organism>